<dbReference type="Pfam" id="PF13676">
    <property type="entry name" value="TIR_2"/>
    <property type="match status" value="1"/>
</dbReference>
<feature type="domain" description="TIR" evidence="1">
    <location>
        <begin position="3"/>
        <end position="106"/>
    </location>
</feature>
<dbReference type="AlphaFoldDB" id="A0A7W8JRV2"/>
<gene>
    <name evidence="2" type="ORF">HNQ08_001152</name>
</gene>
<dbReference type="Proteomes" id="UP000552709">
    <property type="component" value="Unassembled WGS sequence"/>
</dbReference>
<dbReference type="SUPFAM" id="SSF52200">
    <property type="entry name" value="Toll/Interleukin receptor TIR domain"/>
    <property type="match status" value="1"/>
</dbReference>
<name>A0A7W8JRV2_9DEIO</name>
<dbReference type="InterPro" id="IPR000157">
    <property type="entry name" value="TIR_dom"/>
</dbReference>
<sequence length="283" mass="31910">MKVFLSWSGEPSKAVAQALRDWLPDVIQNLRPWMSQRDLGAGVRWSAEIEGELRASAFGVICVTANNRHAPWLNFEAGAISNNLEGSRVVPYIFDMGFADIEGPLTQFQGKEATKEGTRELIHALNTVAGEQGLEATRLQTAFERMWPDLQEKLQAIPKSEGATEQPQAQQRTADDKLDEALLLLRNMSVFNTERTQTRRKPGYDFLNMSDIDDNLHKIREERLLRIIKDTVGDIAIGFRLLLDAGVVEIIPVSDRGLSEELRRKLTDKITLEYPSFTVIFIS</sequence>
<accession>A0A7W8JRV2</accession>
<organism evidence="2 3">
    <name type="scientific">Deinococcus humi</name>
    <dbReference type="NCBI Taxonomy" id="662880"/>
    <lineage>
        <taxon>Bacteria</taxon>
        <taxon>Thermotogati</taxon>
        <taxon>Deinococcota</taxon>
        <taxon>Deinococci</taxon>
        <taxon>Deinococcales</taxon>
        <taxon>Deinococcaceae</taxon>
        <taxon>Deinococcus</taxon>
    </lineage>
</organism>
<keyword evidence="3" id="KW-1185">Reference proteome</keyword>
<reference evidence="2 3" key="1">
    <citation type="submission" date="2020-08" db="EMBL/GenBank/DDBJ databases">
        <title>Genomic Encyclopedia of Type Strains, Phase IV (KMG-IV): sequencing the most valuable type-strain genomes for metagenomic binning, comparative biology and taxonomic classification.</title>
        <authorList>
            <person name="Goeker M."/>
        </authorList>
    </citation>
    <scope>NUCLEOTIDE SEQUENCE [LARGE SCALE GENOMIC DNA]</scope>
    <source>
        <strain evidence="2 3">DSM 27939</strain>
    </source>
</reference>
<dbReference type="Gene3D" id="3.40.50.10140">
    <property type="entry name" value="Toll/interleukin-1 receptor homology (TIR) domain"/>
    <property type="match status" value="1"/>
</dbReference>
<comment type="caution">
    <text evidence="2">The sequence shown here is derived from an EMBL/GenBank/DDBJ whole genome shotgun (WGS) entry which is preliminary data.</text>
</comment>
<proteinExistence type="predicted"/>
<protein>
    <recommendedName>
        <fullName evidence="1">TIR domain-containing protein</fullName>
    </recommendedName>
</protein>
<evidence type="ECO:0000313" key="2">
    <source>
        <dbReference type="EMBL" id="MBB5362067.1"/>
    </source>
</evidence>
<dbReference type="InterPro" id="IPR035897">
    <property type="entry name" value="Toll_tir_struct_dom_sf"/>
</dbReference>
<dbReference type="GO" id="GO:0007165">
    <property type="term" value="P:signal transduction"/>
    <property type="evidence" value="ECO:0007669"/>
    <property type="project" value="InterPro"/>
</dbReference>
<evidence type="ECO:0000259" key="1">
    <source>
        <dbReference type="Pfam" id="PF13676"/>
    </source>
</evidence>
<dbReference type="RefSeq" id="WP_184128246.1">
    <property type="nucleotide sequence ID" value="NZ_JACHFL010000002.1"/>
</dbReference>
<evidence type="ECO:0000313" key="3">
    <source>
        <dbReference type="Proteomes" id="UP000552709"/>
    </source>
</evidence>
<dbReference type="EMBL" id="JACHFL010000002">
    <property type="protein sequence ID" value="MBB5362067.1"/>
    <property type="molecule type" value="Genomic_DNA"/>
</dbReference>